<feature type="region of interest" description="Disordered" evidence="1">
    <location>
        <begin position="16"/>
        <end position="40"/>
    </location>
</feature>
<sequence length="110" mass="12165">MGWTILSKTNRVMGHNIDNSGFTQGRDPHSSSHVISENKESSTVWNESWAVQSNAVANGTHSMLPDSKSDIALLRRILLEVTKHLKQCHVGGCKISTSSKKTRNNFSKCI</sequence>
<name>A0A0E0L7E4_ORYPU</name>
<evidence type="ECO:0000313" key="3">
    <source>
        <dbReference type="Proteomes" id="UP000026962"/>
    </source>
</evidence>
<dbReference type="eggNOG" id="ENOG502SUR1">
    <property type="taxonomic scope" value="Eukaryota"/>
</dbReference>
<dbReference type="Proteomes" id="UP000026962">
    <property type="component" value="Chromosome 6"/>
</dbReference>
<dbReference type="AlphaFoldDB" id="A0A0E0L7E4"/>
<feature type="compositionally biased region" description="Basic and acidic residues" evidence="1">
    <location>
        <begin position="26"/>
        <end position="40"/>
    </location>
</feature>
<organism evidence="2">
    <name type="scientific">Oryza punctata</name>
    <name type="common">Red rice</name>
    <dbReference type="NCBI Taxonomy" id="4537"/>
    <lineage>
        <taxon>Eukaryota</taxon>
        <taxon>Viridiplantae</taxon>
        <taxon>Streptophyta</taxon>
        <taxon>Embryophyta</taxon>
        <taxon>Tracheophyta</taxon>
        <taxon>Spermatophyta</taxon>
        <taxon>Magnoliopsida</taxon>
        <taxon>Liliopsida</taxon>
        <taxon>Poales</taxon>
        <taxon>Poaceae</taxon>
        <taxon>BOP clade</taxon>
        <taxon>Oryzoideae</taxon>
        <taxon>Oryzeae</taxon>
        <taxon>Oryzinae</taxon>
        <taxon>Oryza</taxon>
    </lineage>
</organism>
<reference evidence="2" key="1">
    <citation type="submission" date="2015-04" db="UniProtKB">
        <authorList>
            <consortium name="EnsemblPlants"/>
        </authorList>
    </citation>
    <scope>IDENTIFICATION</scope>
</reference>
<dbReference type="Gramene" id="OPUNC06G01940.1">
    <property type="protein sequence ID" value="OPUNC06G01940.1"/>
    <property type="gene ID" value="OPUNC06G01940"/>
</dbReference>
<protein>
    <submittedName>
        <fullName evidence="2">Uncharacterized protein</fullName>
    </submittedName>
</protein>
<keyword evidence="3" id="KW-1185">Reference proteome</keyword>
<dbReference type="EnsemblPlants" id="OPUNC06G01940.1">
    <property type="protein sequence ID" value="OPUNC06G01940.1"/>
    <property type="gene ID" value="OPUNC06G01940"/>
</dbReference>
<evidence type="ECO:0000256" key="1">
    <source>
        <dbReference type="SAM" id="MobiDB-lite"/>
    </source>
</evidence>
<accession>A0A0E0L7E4</accession>
<reference evidence="2" key="2">
    <citation type="submission" date="2018-05" db="EMBL/GenBank/DDBJ databases">
        <title>OpunRS2 (Oryza punctata Reference Sequence Version 2).</title>
        <authorList>
            <person name="Zhang J."/>
            <person name="Kudrna D."/>
            <person name="Lee S."/>
            <person name="Talag J."/>
            <person name="Welchert J."/>
            <person name="Wing R.A."/>
        </authorList>
    </citation>
    <scope>NUCLEOTIDE SEQUENCE [LARGE SCALE GENOMIC DNA]</scope>
</reference>
<dbReference type="HOGENOM" id="CLU_2175114_0_0_1"/>
<proteinExistence type="predicted"/>
<evidence type="ECO:0000313" key="2">
    <source>
        <dbReference type="EnsemblPlants" id="OPUNC06G01940.1"/>
    </source>
</evidence>